<evidence type="ECO:0000313" key="8">
    <source>
        <dbReference type="Proteomes" id="UP001497383"/>
    </source>
</evidence>
<evidence type="ECO:0000256" key="4">
    <source>
        <dbReference type="ARBA" id="ARBA00023136"/>
    </source>
</evidence>
<dbReference type="SUPFAM" id="SSF56300">
    <property type="entry name" value="Metallo-dependent phosphatases"/>
    <property type="match status" value="1"/>
</dbReference>
<keyword evidence="8" id="KW-1185">Reference proteome</keyword>
<dbReference type="Pfam" id="PF00149">
    <property type="entry name" value="Metallophos"/>
    <property type="match status" value="1"/>
</dbReference>
<feature type="transmembrane region" description="Helical" evidence="5">
    <location>
        <begin position="346"/>
        <end position="369"/>
    </location>
</feature>
<feature type="domain" description="Calcineurin-like phosphoesterase" evidence="6">
    <location>
        <begin position="67"/>
        <end position="290"/>
    </location>
</feature>
<dbReference type="Gene3D" id="3.60.21.10">
    <property type="match status" value="1"/>
</dbReference>
<dbReference type="InterPro" id="IPR029052">
    <property type="entry name" value="Metallo-depent_PP-like"/>
</dbReference>
<sequence length="415" mass="47127">MQKVWSRTKRNLANIKLTDSSRLLLILLASWLVVFYINETAVPYWAAQRCHWPTSTQSTSNHQTTTRILLIADPQLIDNHTYPGRNKLLLRLSQHTVDQYLKRNYQALLSTLQPSHILFVGDLLDNGRAASDEYFQHEVARFRSIFPQRPNMYTNVPGNHDIGFGDLINTEIRDRFADTFGEPNFSVEINGVDIVMLDTVSLSSSQEGINIRAHRFLQQLPKKTIPRILLSHVPLSRDVNLSCGPQRERGKFDVFGRGYQYQNSLTPQISSLVMESLQPDLIFSGDDHDYCDVVHESGVREITVKSISMAMGIWYPAVQLLTYTTDGKELNYHTDICYLQTPYVNIAVYIGMAVVCAATILVSNLRLKLNSAQILPLNNYKVNSVFQRGFVKVCVRECAVVGVGAILIYRFLIAR</sequence>
<evidence type="ECO:0000256" key="2">
    <source>
        <dbReference type="ARBA" id="ARBA00022692"/>
    </source>
</evidence>
<name>A0ABP0ZWB1_9ASCO</name>
<dbReference type="EMBL" id="OZ022411">
    <property type="protein sequence ID" value="CAK9441623.1"/>
    <property type="molecule type" value="Genomic_DNA"/>
</dbReference>
<evidence type="ECO:0000256" key="3">
    <source>
        <dbReference type="ARBA" id="ARBA00022989"/>
    </source>
</evidence>
<protein>
    <recommendedName>
        <fullName evidence="6">Calcineurin-like phosphoesterase domain-containing protein</fullName>
    </recommendedName>
</protein>
<gene>
    <name evidence="7" type="ORF">LODBEIA_P54910</name>
</gene>
<reference evidence="7 8" key="1">
    <citation type="submission" date="2024-03" db="EMBL/GenBank/DDBJ databases">
        <authorList>
            <person name="Brejova B."/>
        </authorList>
    </citation>
    <scope>NUCLEOTIDE SEQUENCE [LARGE SCALE GENOMIC DNA]</scope>
    <source>
        <strain evidence="7 8">CBS 14171</strain>
    </source>
</reference>
<dbReference type="Proteomes" id="UP001497383">
    <property type="component" value="Chromosome 7"/>
</dbReference>
<keyword evidence="4 5" id="KW-0472">Membrane</keyword>
<dbReference type="GeneID" id="92210687"/>
<keyword evidence="3 5" id="KW-1133">Transmembrane helix</keyword>
<feature type="transmembrane region" description="Helical" evidence="5">
    <location>
        <begin position="21"/>
        <end position="38"/>
    </location>
</feature>
<organism evidence="7 8">
    <name type="scientific">Lodderomyces beijingensis</name>
    <dbReference type="NCBI Taxonomy" id="1775926"/>
    <lineage>
        <taxon>Eukaryota</taxon>
        <taxon>Fungi</taxon>
        <taxon>Dikarya</taxon>
        <taxon>Ascomycota</taxon>
        <taxon>Saccharomycotina</taxon>
        <taxon>Pichiomycetes</taxon>
        <taxon>Debaryomycetaceae</taxon>
        <taxon>Candida/Lodderomyces clade</taxon>
        <taxon>Lodderomyces</taxon>
    </lineage>
</organism>
<evidence type="ECO:0000259" key="6">
    <source>
        <dbReference type="Pfam" id="PF00149"/>
    </source>
</evidence>
<comment type="subcellular location">
    <subcellularLocation>
        <location evidence="1">Membrane</location>
        <topology evidence="1">Multi-pass membrane protein</topology>
    </subcellularLocation>
</comment>
<dbReference type="PANTHER" id="PTHR13315:SF4">
    <property type="entry name" value="METALLOPHOSPHOESTERASE, ISOFORM E"/>
    <property type="match status" value="1"/>
</dbReference>
<evidence type="ECO:0000256" key="5">
    <source>
        <dbReference type="SAM" id="Phobius"/>
    </source>
</evidence>
<evidence type="ECO:0000313" key="7">
    <source>
        <dbReference type="EMBL" id="CAK9441623.1"/>
    </source>
</evidence>
<dbReference type="InterPro" id="IPR004843">
    <property type="entry name" value="Calcineurin-like_PHP"/>
</dbReference>
<dbReference type="RefSeq" id="XP_066832429.1">
    <property type="nucleotide sequence ID" value="XM_066975829.1"/>
</dbReference>
<proteinExistence type="predicted"/>
<keyword evidence="2 5" id="KW-0812">Transmembrane</keyword>
<dbReference type="InterPro" id="IPR033308">
    <property type="entry name" value="PGAP5/Cdc1/Ted1"/>
</dbReference>
<evidence type="ECO:0000256" key="1">
    <source>
        <dbReference type="ARBA" id="ARBA00004141"/>
    </source>
</evidence>
<dbReference type="PANTHER" id="PTHR13315">
    <property type="entry name" value="METALLO PHOSPHOESTERASE RELATED"/>
    <property type="match status" value="1"/>
</dbReference>
<accession>A0ABP0ZWB1</accession>